<keyword evidence="1" id="KW-0067">ATP-binding</keyword>
<keyword evidence="1" id="KW-0547">Nucleotide-binding</keyword>
<comment type="caution">
    <text evidence="3">The sequence shown here is derived from an EMBL/GenBank/DDBJ whole genome shotgun (WGS) entry which is preliminary data.</text>
</comment>
<dbReference type="GO" id="GO:0005524">
    <property type="term" value="F:ATP binding"/>
    <property type="evidence" value="ECO:0007669"/>
    <property type="project" value="UniProtKB-UniRule"/>
</dbReference>
<sequence length="228" mass="26633">CDAPYLKSQDFTALTRIGTGGSASVYAAYWDIIQTKFAIKTFDEGSTEERIMNEVFLMGFMRKRDDIIHPNIIRFIGITNLTDQKNYEIVLEFADGGTLRQYLRNNAIIRWERQLKFANDIASALLWLHKYDIIHLDLHSNNILMHQNEIKLADFGCSCEREVPIPKTNDIFVKLYKIILELNSINDPKRQFNNYKDSKENEKSDDSKNDDFINYDDLDIVKFLVNDF</sequence>
<dbReference type="Gene3D" id="1.10.510.10">
    <property type="entry name" value="Transferase(Phosphotransferase) domain 1"/>
    <property type="match status" value="1"/>
</dbReference>
<dbReference type="SUPFAM" id="SSF56112">
    <property type="entry name" value="Protein kinase-like (PK-like)"/>
    <property type="match status" value="1"/>
</dbReference>
<protein>
    <submittedName>
        <fullName evidence="3">16577_t:CDS:1</fullName>
    </submittedName>
</protein>
<accession>A0A9N8ZHZ0</accession>
<dbReference type="InterPro" id="IPR000719">
    <property type="entry name" value="Prot_kinase_dom"/>
</dbReference>
<dbReference type="GO" id="GO:0004674">
    <property type="term" value="F:protein serine/threonine kinase activity"/>
    <property type="evidence" value="ECO:0007669"/>
    <property type="project" value="TreeGrafter"/>
</dbReference>
<dbReference type="InterPro" id="IPR011009">
    <property type="entry name" value="Kinase-like_dom_sf"/>
</dbReference>
<dbReference type="InterPro" id="IPR017441">
    <property type="entry name" value="Protein_kinase_ATP_BS"/>
</dbReference>
<dbReference type="Pfam" id="PF00069">
    <property type="entry name" value="Pkinase"/>
    <property type="match status" value="1"/>
</dbReference>
<dbReference type="PANTHER" id="PTHR44329">
    <property type="entry name" value="SERINE/THREONINE-PROTEIN KINASE TNNI3K-RELATED"/>
    <property type="match status" value="1"/>
</dbReference>
<name>A0A9N8ZHZ0_9GLOM</name>
<proteinExistence type="predicted"/>
<dbReference type="EMBL" id="CAJVPQ010000612">
    <property type="protein sequence ID" value="CAG8496306.1"/>
    <property type="molecule type" value="Genomic_DNA"/>
</dbReference>
<organism evidence="3 4">
    <name type="scientific">Funneliformis caledonium</name>
    <dbReference type="NCBI Taxonomy" id="1117310"/>
    <lineage>
        <taxon>Eukaryota</taxon>
        <taxon>Fungi</taxon>
        <taxon>Fungi incertae sedis</taxon>
        <taxon>Mucoromycota</taxon>
        <taxon>Glomeromycotina</taxon>
        <taxon>Glomeromycetes</taxon>
        <taxon>Glomerales</taxon>
        <taxon>Glomeraceae</taxon>
        <taxon>Funneliformis</taxon>
    </lineage>
</organism>
<evidence type="ECO:0000259" key="2">
    <source>
        <dbReference type="PROSITE" id="PS50011"/>
    </source>
</evidence>
<feature type="non-terminal residue" evidence="3">
    <location>
        <position position="1"/>
    </location>
</feature>
<dbReference type="OrthoDB" id="10261027at2759"/>
<evidence type="ECO:0000313" key="4">
    <source>
        <dbReference type="Proteomes" id="UP000789570"/>
    </source>
</evidence>
<dbReference type="AlphaFoldDB" id="A0A9N8ZHZ0"/>
<dbReference type="PROSITE" id="PS00107">
    <property type="entry name" value="PROTEIN_KINASE_ATP"/>
    <property type="match status" value="1"/>
</dbReference>
<feature type="domain" description="Protein kinase" evidence="2">
    <location>
        <begin position="11"/>
        <end position="228"/>
    </location>
</feature>
<evidence type="ECO:0000256" key="1">
    <source>
        <dbReference type="PROSITE-ProRule" id="PRU10141"/>
    </source>
</evidence>
<gene>
    <name evidence="3" type="ORF">FCALED_LOCUS3474</name>
</gene>
<feature type="binding site" evidence="1">
    <location>
        <position position="40"/>
    </location>
    <ligand>
        <name>ATP</name>
        <dbReference type="ChEBI" id="CHEBI:30616"/>
    </ligand>
</feature>
<dbReference type="InterPro" id="IPR051681">
    <property type="entry name" value="Ser/Thr_Kinases-Pseudokinases"/>
</dbReference>
<evidence type="ECO:0000313" key="3">
    <source>
        <dbReference type="EMBL" id="CAG8496306.1"/>
    </source>
</evidence>
<dbReference type="PROSITE" id="PS50011">
    <property type="entry name" value="PROTEIN_KINASE_DOM"/>
    <property type="match status" value="1"/>
</dbReference>
<dbReference type="Proteomes" id="UP000789570">
    <property type="component" value="Unassembled WGS sequence"/>
</dbReference>
<reference evidence="3" key="1">
    <citation type="submission" date="2021-06" db="EMBL/GenBank/DDBJ databases">
        <authorList>
            <person name="Kallberg Y."/>
            <person name="Tangrot J."/>
            <person name="Rosling A."/>
        </authorList>
    </citation>
    <scope>NUCLEOTIDE SEQUENCE</scope>
    <source>
        <strain evidence="3">UK204</strain>
    </source>
</reference>
<keyword evidence="4" id="KW-1185">Reference proteome</keyword>